<reference evidence="1" key="1">
    <citation type="submission" date="2019-06" db="EMBL/GenBank/DDBJ databases">
        <title>Genomics analysis of Aphanomyces spp. identifies a new class of oomycete effector associated with host adaptation.</title>
        <authorList>
            <person name="Gaulin E."/>
        </authorList>
    </citation>
    <scope>NUCLEOTIDE SEQUENCE</scope>
    <source>
        <strain evidence="1">CBS 578.67</strain>
    </source>
</reference>
<dbReference type="EMBL" id="VJMH01002065">
    <property type="protein sequence ID" value="KAF0710246.1"/>
    <property type="molecule type" value="Genomic_DNA"/>
</dbReference>
<comment type="caution">
    <text evidence="1">The sequence shown here is derived from an EMBL/GenBank/DDBJ whole genome shotgun (WGS) entry which is preliminary data.</text>
</comment>
<protein>
    <recommendedName>
        <fullName evidence="2">DDE-1 domain-containing protein</fullName>
    </recommendedName>
</protein>
<name>A0A6A4ZAI7_9STRA</name>
<evidence type="ECO:0008006" key="2">
    <source>
        <dbReference type="Google" id="ProtNLM"/>
    </source>
</evidence>
<feature type="non-terminal residue" evidence="1">
    <location>
        <position position="135"/>
    </location>
</feature>
<dbReference type="OrthoDB" id="101739at2759"/>
<dbReference type="AlphaFoldDB" id="A0A6A4ZAI7"/>
<gene>
    <name evidence="1" type="ORF">As57867_005555</name>
</gene>
<accession>A0A6A4ZAI7</accession>
<evidence type="ECO:0000313" key="1">
    <source>
        <dbReference type="EMBL" id="KAF0710246.1"/>
    </source>
</evidence>
<organism evidence="1">
    <name type="scientific">Aphanomyces stellatus</name>
    <dbReference type="NCBI Taxonomy" id="120398"/>
    <lineage>
        <taxon>Eukaryota</taxon>
        <taxon>Sar</taxon>
        <taxon>Stramenopiles</taxon>
        <taxon>Oomycota</taxon>
        <taxon>Saprolegniomycetes</taxon>
        <taxon>Saprolegniales</taxon>
        <taxon>Verrucalvaceae</taxon>
        <taxon>Aphanomyces</taxon>
    </lineage>
</organism>
<proteinExistence type="predicted"/>
<sequence length="135" mass="14695">MAQDASAVVAGRLPDQQAMSAQAYKSLLGWCQAFAHRHGFSQRVPCASKKTQAKLVETREEYAKAFWKKYAAYEPSNIINIDETCPPGARGLEVTAVLAVRADGRKLPPLVIVHGKPGGPVEQTELPTYPRGAVY</sequence>